<dbReference type="RefSeq" id="WP_062421320.1">
    <property type="nucleotide sequence ID" value="NZ_BBYA01000008.1"/>
</dbReference>
<dbReference type="FunFam" id="3.30.1330.40:FF:000001">
    <property type="entry name" value="L-PSP family endoribonuclease"/>
    <property type="match status" value="1"/>
</dbReference>
<dbReference type="PANTHER" id="PTHR11803">
    <property type="entry name" value="2-IMINOBUTANOATE/2-IMINOPROPANOATE DEAMINASE RIDA"/>
    <property type="match status" value="1"/>
</dbReference>
<keyword evidence="3" id="KW-1185">Reference proteome</keyword>
<comment type="similarity">
    <text evidence="1">Belongs to the RutC family.</text>
</comment>
<dbReference type="NCBIfam" id="TIGR00004">
    <property type="entry name" value="Rid family detoxifying hydrolase"/>
    <property type="match status" value="1"/>
</dbReference>
<dbReference type="GO" id="GO:0019239">
    <property type="term" value="F:deaminase activity"/>
    <property type="evidence" value="ECO:0007669"/>
    <property type="project" value="TreeGrafter"/>
</dbReference>
<proteinExistence type="inferred from homology"/>
<reference evidence="2 3" key="1">
    <citation type="submission" date="2015-07" db="EMBL/GenBank/DDBJ databases">
        <title>Genome sequence of Leptolinea tardivitalis DSM 16556.</title>
        <authorList>
            <person name="Hemp J."/>
            <person name="Ward L.M."/>
            <person name="Pace L.A."/>
            <person name="Fischer W.W."/>
        </authorList>
    </citation>
    <scope>NUCLEOTIDE SEQUENCE [LARGE SCALE GENOMIC DNA]</scope>
    <source>
        <strain evidence="2 3">YMTK-2</strain>
    </source>
</reference>
<dbReference type="AlphaFoldDB" id="A0A0P6XLG7"/>
<dbReference type="STRING" id="229920.ADM99_05845"/>
<dbReference type="CDD" id="cd00448">
    <property type="entry name" value="YjgF_YER057c_UK114_family"/>
    <property type="match status" value="1"/>
</dbReference>
<sequence length="146" mass="15578">MSCDCNEKKSIVAPKAPKALGPYSAAVKVGDFIYCSGQTGLDPATNELAEGGVEGQTHQVLKNLKNVLEAAGTDLAHVIKTTVFLKDMADFQKMNAIYGEYFTENFPARSTIQVAALPKNGLVEIELVAVVPSANDGENHCCCNKD</sequence>
<dbReference type="InterPro" id="IPR035959">
    <property type="entry name" value="RutC-like_sf"/>
</dbReference>
<dbReference type="GO" id="GO:0005829">
    <property type="term" value="C:cytosol"/>
    <property type="evidence" value="ECO:0007669"/>
    <property type="project" value="TreeGrafter"/>
</dbReference>
<dbReference type="OrthoDB" id="9803101at2"/>
<dbReference type="InterPro" id="IPR006056">
    <property type="entry name" value="RidA"/>
</dbReference>
<accession>A0A0P6XLG7</accession>
<dbReference type="InterPro" id="IPR019897">
    <property type="entry name" value="RidA_CS"/>
</dbReference>
<dbReference type="EMBL" id="LGCK01000007">
    <property type="protein sequence ID" value="KPL72623.1"/>
    <property type="molecule type" value="Genomic_DNA"/>
</dbReference>
<dbReference type="SUPFAM" id="SSF55298">
    <property type="entry name" value="YjgF-like"/>
    <property type="match status" value="1"/>
</dbReference>
<dbReference type="PROSITE" id="PS01094">
    <property type="entry name" value="UPF0076"/>
    <property type="match status" value="1"/>
</dbReference>
<organism evidence="2 3">
    <name type="scientific">Leptolinea tardivitalis</name>
    <dbReference type="NCBI Taxonomy" id="229920"/>
    <lineage>
        <taxon>Bacteria</taxon>
        <taxon>Bacillati</taxon>
        <taxon>Chloroflexota</taxon>
        <taxon>Anaerolineae</taxon>
        <taxon>Anaerolineales</taxon>
        <taxon>Anaerolineaceae</taxon>
        <taxon>Leptolinea</taxon>
    </lineage>
</organism>
<gene>
    <name evidence="2" type="ORF">ADM99_05845</name>
</gene>
<dbReference type="Pfam" id="PF01042">
    <property type="entry name" value="Ribonuc_L-PSP"/>
    <property type="match status" value="1"/>
</dbReference>
<comment type="caution">
    <text evidence="2">The sequence shown here is derived from an EMBL/GenBank/DDBJ whole genome shotgun (WGS) entry which is preliminary data.</text>
</comment>
<dbReference type="InterPro" id="IPR006175">
    <property type="entry name" value="YjgF/YER057c/UK114"/>
</dbReference>
<dbReference type="PANTHER" id="PTHR11803:SF39">
    <property type="entry name" value="2-IMINOBUTANOATE_2-IMINOPROPANOATE DEAMINASE"/>
    <property type="match status" value="1"/>
</dbReference>
<protein>
    <submittedName>
        <fullName evidence="2">Uncharacterized protein</fullName>
    </submittedName>
</protein>
<dbReference type="Gene3D" id="3.30.1330.40">
    <property type="entry name" value="RutC-like"/>
    <property type="match status" value="1"/>
</dbReference>
<evidence type="ECO:0000313" key="2">
    <source>
        <dbReference type="EMBL" id="KPL72623.1"/>
    </source>
</evidence>
<evidence type="ECO:0000313" key="3">
    <source>
        <dbReference type="Proteomes" id="UP000050430"/>
    </source>
</evidence>
<evidence type="ECO:0000256" key="1">
    <source>
        <dbReference type="ARBA" id="ARBA00010552"/>
    </source>
</evidence>
<name>A0A0P6XLG7_9CHLR</name>
<dbReference type="Proteomes" id="UP000050430">
    <property type="component" value="Unassembled WGS sequence"/>
</dbReference>
<dbReference type="PATRIC" id="fig|229920.5.peg.1143"/>